<comment type="caution">
    <text evidence="1">The sequence shown here is derived from an EMBL/GenBank/DDBJ whole genome shotgun (WGS) entry which is preliminary data.</text>
</comment>
<dbReference type="AlphaFoldDB" id="A0A4Y2N473"/>
<dbReference type="EMBL" id="BGPR01008379">
    <property type="protein sequence ID" value="GBN33439.1"/>
    <property type="molecule type" value="Genomic_DNA"/>
</dbReference>
<dbReference type="PANTHER" id="PTHR47331">
    <property type="entry name" value="PHD-TYPE DOMAIN-CONTAINING PROTEIN"/>
    <property type="match status" value="1"/>
</dbReference>
<dbReference type="Pfam" id="PF03564">
    <property type="entry name" value="DUF1759"/>
    <property type="match status" value="1"/>
</dbReference>
<proteinExistence type="predicted"/>
<dbReference type="PANTHER" id="PTHR47331:SF1">
    <property type="entry name" value="GAG-LIKE PROTEIN"/>
    <property type="match status" value="1"/>
</dbReference>
<evidence type="ECO:0008006" key="3">
    <source>
        <dbReference type="Google" id="ProtNLM"/>
    </source>
</evidence>
<evidence type="ECO:0000313" key="2">
    <source>
        <dbReference type="Proteomes" id="UP000499080"/>
    </source>
</evidence>
<gene>
    <name evidence="1" type="ORF">AVEN_171048_1</name>
</gene>
<reference evidence="1 2" key="1">
    <citation type="journal article" date="2019" name="Sci. Rep.">
        <title>Orb-weaving spider Araneus ventricosus genome elucidates the spidroin gene catalogue.</title>
        <authorList>
            <person name="Kono N."/>
            <person name="Nakamura H."/>
            <person name="Ohtoshi R."/>
            <person name="Moran D.A.P."/>
            <person name="Shinohara A."/>
            <person name="Yoshida Y."/>
            <person name="Fujiwara M."/>
            <person name="Mori M."/>
            <person name="Tomita M."/>
            <person name="Arakawa K."/>
        </authorList>
    </citation>
    <scope>NUCLEOTIDE SEQUENCE [LARGE SCALE GENOMIC DNA]</scope>
</reference>
<dbReference type="OrthoDB" id="6426306at2759"/>
<evidence type="ECO:0000313" key="1">
    <source>
        <dbReference type="EMBL" id="GBN33439.1"/>
    </source>
</evidence>
<accession>A0A4Y2N473</accession>
<dbReference type="Proteomes" id="UP000499080">
    <property type="component" value="Unassembled WGS sequence"/>
</dbReference>
<keyword evidence="2" id="KW-1185">Reference proteome</keyword>
<protein>
    <recommendedName>
        <fullName evidence="3">Peptidase aspartic putative domain-containing protein</fullName>
    </recommendedName>
</protein>
<organism evidence="1 2">
    <name type="scientific">Araneus ventricosus</name>
    <name type="common">Orbweaver spider</name>
    <name type="synonym">Epeira ventricosa</name>
    <dbReference type="NCBI Taxonomy" id="182803"/>
    <lineage>
        <taxon>Eukaryota</taxon>
        <taxon>Metazoa</taxon>
        <taxon>Ecdysozoa</taxon>
        <taxon>Arthropoda</taxon>
        <taxon>Chelicerata</taxon>
        <taxon>Arachnida</taxon>
        <taxon>Araneae</taxon>
        <taxon>Araneomorphae</taxon>
        <taxon>Entelegynae</taxon>
        <taxon>Araneoidea</taxon>
        <taxon>Araneidae</taxon>
        <taxon>Araneus</taxon>
    </lineage>
</organism>
<name>A0A4Y2N473_ARAVE</name>
<dbReference type="InterPro" id="IPR005312">
    <property type="entry name" value="DUF1759"/>
</dbReference>
<sequence>MFEAAKGFIKDYLLFVVEEIGETLPTKAAISKFRDIILNTGQSESQAFVQEAIGVKKKIHLPKLEFRQFSGNVEDWLPFWSQFEHIHKDADIALENKLHYLVKATVSGSRAREVIESFPQTGAICEKEVESLKVFGKQDLLVEVCVRELLKLIISVQKNENFSMTSLYDKLESYLRVLETLGVTTDKCASILHPMVESCFPEEFLRAWNRCPSSSSSVDAKERLTNLMNFFKTDVEGEESINLAMAGFGLNEKSSTQTLKKKQWHNGRKKISTATNFLTTSAKTSKQSCVFCKGTHSTANSFSAQKMSLADRLNILKEKNCCFTCLNVGPSIRKCRIFLKYVLCGKKHAPLMCEAVESRKHESKKPEEKEAANEINMSNISLGPKVFLQTLKVKMISDKKEVSVRIILDSGSQRSCSLKSLAEEMGYIPVRKETLVHSLFGGVKSQKFEHVTRLY</sequence>